<gene>
    <name evidence="5" type="ORF">IFR04_010740</name>
</gene>
<dbReference type="InterPro" id="IPR031350">
    <property type="entry name" value="Goodbye_dom"/>
</dbReference>
<evidence type="ECO:0000313" key="5">
    <source>
        <dbReference type="EMBL" id="KAG4416097.1"/>
    </source>
</evidence>
<feature type="domain" description="Fungal STAND N-terminal Goodbye" evidence="3">
    <location>
        <begin position="12"/>
        <end position="133"/>
    </location>
</feature>
<dbReference type="Proteomes" id="UP000664132">
    <property type="component" value="Unassembled WGS sequence"/>
</dbReference>
<dbReference type="OrthoDB" id="448455at2759"/>
<comment type="caution">
    <text evidence="5">The sequence shown here is derived from an EMBL/GenBank/DDBJ whole genome shotgun (WGS) entry which is preliminary data.</text>
</comment>
<proteinExistence type="predicted"/>
<feature type="compositionally biased region" description="Polar residues" evidence="2">
    <location>
        <begin position="426"/>
        <end position="437"/>
    </location>
</feature>
<dbReference type="InterPro" id="IPR056884">
    <property type="entry name" value="NPHP3-like_N"/>
</dbReference>
<reference evidence="5" key="1">
    <citation type="submission" date="2021-02" db="EMBL/GenBank/DDBJ databases">
        <title>Genome sequence Cadophora malorum strain M34.</title>
        <authorList>
            <person name="Stefanovic E."/>
            <person name="Vu D."/>
            <person name="Scully C."/>
            <person name="Dijksterhuis J."/>
            <person name="Roader J."/>
            <person name="Houbraken J."/>
        </authorList>
    </citation>
    <scope>NUCLEOTIDE SEQUENCE</scope>
    <source>
        <strain evidence="5">M34</strain>
    </source>
</reference>
<sequence length="469" mass="52594">MDQEDSDIGVVWEEALDKNCKDTETNIKYLPQMKWDIAAIKADQERQVDSFDKYRHNKGLMDKFRSAISRNSDVIQSIAENVANAAATVAFPPSATILTTFTYVMKASKNVSEDYDQIAAFFDIMSSMLERLSLLESKLPSAKNYKTILMRVFSSLMGLCGTATKYVTEGRFKRWLKALYKGADGDIKGDYTKLETNIQRLESATMFATLATVMETKPDVKEVTIISMQSLKVGNRSLEVGIETQSMVQDVSVAQGESLNILKKMQRIVKKEELKKQNEMERAANRTKDPGAKKAASLYLIKTVFAVSGSTENIRGGDFAWIPEESSYRTYLEGDSPFLWIHGPPGIGNSHAAYSIIGNLLGFTKYERRSSVAYYLFKEDNDVFRQARNMFQAAAIHHISFLKRWFLPSRAELVSIASSKPPRMSAITSPSQGNSEATDVEHAQKLMPFKDRTLETPTTDLKSLNGDSE</sequence>
<feature type="compositionally biased region" description="Polar residues" evidence="2">
    <location>
        <begin position="455"/>
        <end position="469"/>
    </location>
</feature>
<evidence type="ECO:0008006" key="7">
    <source>
        <dbReference type="Google" id="ProtNLM"/>
    </source>
</evidence>
<accession>A0A8H7W5I4</accession>
<dbReference type="EMBL" id="JAFJYH010000197">
    <property type="protein sequence ID" value="KAG4416097.1"/>
    <property type="molecule type" value="Genomic_DNA"/>
</dbReference>
<evidence type="ECO:0000256" key="1">
    <source>
        <dbReference type="ARBA" id="ARBA00022737"/>
    </source>
</evidence>
<evidence type="ECO:0000259" key="4">
    <source>
        <dbReference type="Pfam" id="PF24883"/>
    </source>
</evidence>
<evidence type="ECO:0000259" key="3">
    <source>
        <dbReference type="Pfam" id="PF17109"/>
    </source>
</evidence>
<feature type="compositionally biased region" description="Basic and acidic residues" evidence="2">
    <location>
        <begin position="439"/>
        <end position="454"/>
    </location>
</feature>
<feature type="domain" description="Nephrocystin 3-like N-terminal" evidence="4">
    <location>
        <begin position="320"/>
        <end position="399"/>
    </location>
</feature>
<evidence type="ECO:0000256" key="2">
    <source>
        <dbReference type="SAM" id="MobiDB-lite"/>
    </source>
</evidence>
<feature type="region of interest" description="Disordered" evidence="2">
    <location>
        <begin position="421"/>
        <end position="469"/>
    </location>
</feature>
<organism evidence="5 6">
    <name type="scientific">Cadophora malorum</name>
    <dbReference type="NCBI Taxonomy" id="108018"/>
    <lineage>
        <taxon>Eukaryota</taxon>
        <taxon>Fungi</taxon>
        <taxon>Dikarya</taxon>
        <taxon>Ascomycota</taxon>
        <taxon>Pezizomycotina</taxon>
        <taxon>Leotiomycetes</taxon>
        <taxon>Helotiales</taxon>
        <taxon>Ploettnerulaceae</taxon>
        <taxon>Cadophora</taxon>
    </lineage>
</organism>
<protein>
    <recommendedName>
        <fullName evidence="7">Fungal STAND N-terminal Goodbye domain-containing protein</fullName>
    </recommendedName>
</protein>
<evidence type="ECO:0000313" key="6">
    <source>
        <dbReference type="Proteomes" id="UP000664132"/>
    </source>
</evidence>
<dbReference type="Pfam" id="PF17109">
    <property type="entry name" value="Goodbye"/>
    <property type="match status" value="1"/>
</dbReference>
<keyword evidence="1" id="KW-0677">Repeat</keyword>
<dbReference type="AlphaFoldDB" id="A0A8H7W5I4"/>
<dbReference type="Pfam" id="PF24883">
    <property type="entry name" value="NPHP3_N"/>
    <property type="match status" value="1"/>
</dbReference>
<keyword evidence="6" id="KW-1185">Reference proteome</keyword>
<name>A0A8H7W5I4_9HELO</name>